<dbReference type="Gene3D" id="3.60.21.10">
    <property type="match status" value="1"/>
</dbReference>
<evidence type="ECO:0000313" key="2">
    <source>
        <dbReference type="EMBL" id="KAK4235321.1"/>
    </source>
</evidence>
<dbReference type="InterPro" id="IPR004843">
    <property type="entry name" value="Calcineurin-like_PHP"/>
</dbReference>
<dbReference type="GO" id="GO:0016787">
    <property type="term" value="F:hydrolase activity"/>
    <property type="evidence" value="ECO:0007669"/>
    <property type="project" value="InterPro"/>
</dbReference>
<reference evidence="2" key="2">
    <citation type="submission" date="2023-05" db="EMBL/GenBank/DDBJ databases">
        <authorList>
            <consortium name="Lawrence Berkeley National Laboratory"/>
            <person name="Steindorff A."/>
            <person name="Hensen N."/>
            <person name="Bonometti L."/>
            <person name="Westerberg I."/>
            <person name="Brannstrom I.O."/>
            <person name="Guillou S."/>
            <person name="Cros-Aarteil S."/>
            <person name="Calhoun S."/>
            <person name="Haridas S."/>
            <person name="Kuo A."/>
            <person name="Mondo S."/>
            <person name="Pangilinan J."/>
            <person name="Riley R."/>
            <person name="Labutti K."/>
            <person name="Andreopoulos B."/>
            <person name="Lipzen A."/>
            <person name="Chen C."/>
            <person name="Yanf M."/>
            <person name="Daum C."/>
            <person name="Ng V."/>
            <person name="Clum A."/>
            <person name="Ohm R."/>
            <person name="Martin F."/>
            <person name="Silar P."/>
            <person name="Natvig D."/>
            <person name="Lalanne C."/>
            <person name="Gautier V."/>
            <person name="Ament-Velasquez S.L."/>
            <person name="Kruys A."/>
            <person name="Hutchinson M.I."/>
            <person name="Powell A.J."/>
            <person name="Barry K."/>
            <person name="Miller A.N."/>
            <person name="Grigoriev I.V."/>
            <person name="Debuchy R."/>
            <person name="Gladieux P."/>
            <person name="Thoren M.H."/>
            <person name="Johannesson H."/>
        </authorList>
    </citation>
    <scope>NUCLEOTIDE SEQUENCE</scope>
    <source>
        <strain evidence="2">CBS 532.94</strain>
    </source>
</reference>
<comment type="caution">
    <text evidence="2">The sequence shown here is derived from an EMBL/GenBank/DDBJ whole genome shotgun (WGS) entry which is preliminary data.</text>
</comment>
<evidence type="ECO:0000259" key="1">
    <source>
        <dbReference type="Pfam" id="PF00149"/>
    </source>
</evidence>
<dbReference type="Proteomes" id="UP001303760">
    <property type="component" value="Unassembled WGS sequence"/>
</dbReference>
<dbReference type="InterPro" id="IPR029052">
    <property type="entry name" value="Metallo-depent_PP-like"/>
</dbReference>
<keyword evidence="3" id="KW-1185">Reference proteome</keyword>
<reference evidence="2" key="1">
    <citation type="journal article" date="2023" name="Mol. Phylogenet. Evol.">
        <title>Genome-scale phylogeny and comparative genomics of the fungal order Sordariales.</title>
        <authorList>
            <person name="Hensen N."/>
            <person name="Bonometti L."/>
            <person name="Westerberg I."/>
            <person name="Brannstrom I.O."/>
            <person name="Guillou S."/>
            <person name="Cros-Aarteil S."/>
            <person name="Calhoun S."/>
            <person name="Haridas S."/>
            <person name="Kuo A."/>
            <person name="Mondo S."/>
            <person name="Pangilinan J."/>
            <person name="Riley R."/>
            <person name="LaButti K."/>
            <person name="Andreopoulos B."/>
            <person name="Lipzen A."/>
            <person name="Chen C."/>
            <person name="Yan M."/>
            <person name="Daum C."/>
            <person name="Ng V."/>
            <person name="Clum A."/>
            <person name="Steindorff A."/>
            <person name="Ohm R.A."/>
            <person name="Martin F."/>
            <person name="Silar P."/>
            <person name="Natvig D.O."/>
            <person name="Lalanne C."/>
            <person name="Gautier V."/>
            <person name="Ament-Velasquez S.L."/>
            <person name="Kruys A."/>
            <person name="Hutchinson M.I."/>
            <person name="Powell A.J."/>
            <person name="Barry K."/>
            <person name="Miller A.N."/>
            <person name="Grigoriev I.V."/>
            <person name="Debuchy R."/>
            <person name="Gladieux P."/>
            <person name="Hiltunen Thoren M."/>
            <person name="Johannesson H."/>
        </authorList>
    </citation>
    <scope>NUCLEOTIDE SEQUENCE</scope>
    <source>
        <strain evidence="2">CBS 532.94</strain>
    </source>
</reference>
<name>A0AAN7H522_9PEZI</name>
<accession>A0AAN7H522</accession>
<gene>
    <name evidence="2" type="ORF">C8A03DRAFT_36819</name>
</gene>
<organism evidence="2 3">
    <name type="scientific">Achaetomium macrosporum</name>
    <dbReference type="NCBI Taxonomy" id="79813"/>
    <lineage>
        <taxon>Eukaryota</taxon>
        <taxon>Fungi</taxon>
        <taxon>Dikarya</taxon>
        <taxon>Ascomycota</taxon>
        <taxon>Pezizomycotina</taxon>
        <taxon>Sordariomycetes</taxon>
        <taxon>Sordariomycetidae</taxon>
        <taxon>Sordariales</taxon>
        <taxon>Chaetomiaceae</taxon>
        <taxon>Achaetomium</taxon>
    </lineage>
</organism>
<dbReference type="PANTHER" id="PTHR37844:SF2">
    <property type="entry name" value="SER_THR PROTEIN PHOSPHATASE SUPERFAMILY (AFU_ORTHOLOGUE AFUA_1G14840)"/>
    <property type="match status" value="1"/>
</dbReference>
<proteinExistence type="predicted"/>
<feature type="domain" description="Calcineurin-like phosphoesterase" evidence="1">
    <location>
        <begin position="8"/>
        <end position="204"/>
    </location>
</feature>
<dbReference type="Pfam" id="PF00149">
    <property type="entry name" value="Metallophos"/>
    <property type="match status" value="1"/>
</dbReference>
<dbReference type="PANTHER" id="PTHR37844">
    <property type="entry name" value="SER/THR PROTEIN PHOSPHATASE SUPERFAMILY (AFU_ORTHOLOGUE AFUA_1G14840)"/>
    <property type="match status" value="1"/>
</dbReference>
<dbReference type="SUPFAM" id="SSF56300">
    <property type="entry name" value="Metallo-dependent phosphatases"/>
    <property type="match status" value="1"/>
</dbReference>
<protein>
    <recommendedName>
        <fullName evidence="1">Calcineurin-like phosphoesterase domain-containing protein</fullName>
    </recommendedName>
</protein>
<sequence length="253" mass="28343">MRSQIQLLSDLHLEVGKQYTTFTFPASAPLLLLAGDIGRLTDYDTYRSFLASQVARYRKVFLLLGNHEFYGLSYESGLETAQHLAEEPSLTDRLVLLHRARWDDPDSDLTILGCTLWPAIPEESCAIVEAKVNDFKMIDGWGQVAEATRSDPERRILIATHHAPCVEGISRPEHVNNPWAPAFATDLVAQGGWGGVEAWVFGHTQFSSRLSRKGVKLVSNQRGYVFPGNMVRKRQYIKAKGEHDFDASLTISL</sequence>
<dbReference type="AlphaFoldDB" id="A0AAN7H522"/>
<dbReference type="EMBL" id="MU860277">
    <property type="protein sequence ID" value="KAK4235321.1"/>
    <property type="molecule type" value="Genomic_DNA"/>
</dbReference>
<evidence type="ECO:0000313" key="3">
    <source>
        <dbReference type="Proteomes" id="UP001303760"/>
    </source>
</evidence>